<evidence type="ECO:0000256" key="2">
    <source>
        <dbReference type="ARBA" id="ARBA00022692"/>
    </source>
</evidence>
<dbReference type="SUPFAM" id="SSF81321">
    <property type="entry name" value="Family A G protein-coupled receptor-like"/>
    <property type="match status" value="1"/>
</dbReference>
<dbReference type="Proteomes" id="UP000007879">
    <property type="component" value="Unassembled WGS sequence"/>
</dbReference>
<sequence length="202" mass="23059">MVLVISTTLAAISVDRFLFIVKPHLHNRFMKPWVALTLTIAIWILSAVYTTFYIFGLDFDLYQFNSSFCFLPSSSSRGFLGIFATIIILGIIVVTTLWTFCFTRRFFRDQSVIAGESAYTSKKKRLFGIFGSMLLIYGICLVPAFIYSLLYLFIDVPIWFIIVGTICFLFITVANPVIQSYFRPEIMSVLVSCCPFKLRACC</sequence>
<evidence type="ECO:0000256" key="4">
    <source>
        <dbReference type="ARBA" id="ARBA00023040"/>
    </source>
</evidence>
<evidence type="ECO:0000259" key="9">
    <source>
        <dbReference type="PROSITE" id="PS50262"/>
    </source>
</evidence>
<evidence type="ECO:0000256" key="5">
    <source>
        <dbReference type="ARBA" id="ARBA00023136"/>
    </source>
</evidence>
<dbReference type="Pfam" id="PF00001">
    <property type="entry name" value="7tm_1"/>
    <property type="match status" value="1"/>
</dbReference>
<keyword evidence="2 8" id="KW-0812">Transmembrane</keyword>
<reference evidence="10" key="2">
    <citation type="submission" date="2024-06" db="UniProtKB">
        <authorList>
            <consortium name="EnsemblMetazoa"/>
        </authorList>
    </citation>
    <scope>IDENTIFICATION</scope>
</reference>
<feature type="transmembrane region" description="Helical" evidence="8">
    <location>
        <begin position="33"/>
        <end position="56"/>
    </location>
</feature>
<dbReference type="EnsemblMetazoa" id="XM_011404665.1">
    <property type="protein sequence ID" value="XP_011402967.1"/>
    <property type="gene ID" value="LOC105312203"/>
</dbReference>
<organism evidence="10 11">
    <name type="scientific">Amphimedon queenslandica</name>
    <name type="common">Sponge</name>
    <dbReference type="NCBI Taxonomy" id="400682"/>
    <lineage>
        <taxon>Eukaryota</taxon>
        <taxon>Metazoa</taxon>
        <taxon>Porifera</taxon>
        <taxon>Demospongiae</taxon>
        <taxon>Heteroscleromorpha</taxon>
        <taxon>Haplosclerida</taxon>
        <taxon>Niphatidae</taxon>
        <taxon>Amphimedon</taxon>
    </lineage>
</organism>
<name>A0AAN0IKD1_AMPQE</name>
<keyword evidence="4" id="KW-0297">G-protein coupled receptor</keyword>
<feature type="domain" description="G-protein coupled receptors family 1 profile" evidence="9">
    <location>
        <begin position="1"/>
        <end position="179"/>
    </location>
</feature>
<dbReference type="GeneID" id="105312203"/>
<protein>
    <recommendedName>
        <fullName evidence="9">G-protein coupled receptors family 1 profile domain-containing protein</fullName>
    </recommendedName>
</protein>
<keyword evidence="5 8" id="KW-0472">Membrane</keyword>
<accession>A0AAN0IKD1</accession>
<dbReference type="KEGG" id="aqu:105312203"/>
<evidence type="ECO:0000313" key="10">
    <source>
        <dbReference type="EnsemblMetazoa" id="XP_011402967.1"/>
    </source>
</evidence>
<evidence type="ECO:0000256" key="8">
    <source>
        <dbReference type="SAM" id="Phobius"/>
    </source>
</evidence>
<feature type="transmembrane region" description="Helical" evidence="8">
    <location>
        <begin position="76"/>
        <end position="101"/>
    </location>
</feature>
<comment type="subcellular location">
    <subcellularLocation>
        <location evidence="1">Membrane</location>
        <topology evidence="1">Multi-pass membrane protein</topology>
    </subcellularLocation>
</comment>
<dbReference type="CDD" id="cd00637">
    <property type="entry name" value="7tm_classA_rhodopsin-like"/>
    <property type="match status" value="1"/>
</dbReference>
<dbReference type="PANTHER" id="PTHR45695">
    <property type="entry name" value="LEUCOKININ RECEPTOR-RELATED"/>
    <property type="match status" value="1"/>
</dbReference>
<keyword evidence="6" id="KW-0675">Receptor</keyword>
<evidence type="ECO:0000256" key="7">
    <source>
        <dbReference type="ARBA" id="ARBA00023224"/>
    </source>
</evidence>
<keyword evidence="7" id="KW-0807">Transducer</keyword>
<keyword evidence="3 8" id="KW-1133">Transmembrane helix</keyword>
<keyword evidence="11" id="KW-1185">Reference proteome</keyword>
<dbReference type="GO" id="GO:0004930">
    <property type="term" value="F:G protein-coupled receptor activity"/>
    <property type="evidence" value="ECO:0007669"/>
    <property type="project" value="UniProtKB-KW"/>
</dbReference>
<dbReference type="AlphaFoldDB" id="A0AAN0IKD1"/>
<feature type="transmembrane region" description="Helical" evidence="8">
    <location>
        <begin position="156"/>
        <end position="178"/>
    </location>
</feature>
<evidence type="ECO:0000256" key="1">
    <source>
        <dbReference type="ARBA" id="ARBA00004141"/>
    </source>
</evidence>
<dbReference type="GO" id="GO:0005886">
    <property type="term" value="C:plasma membrane"/>
    <property type="evidence" value="ECO:0007669"/>
    <property type="project" value="TreeGrafter"/>
</dbReference>
<dbReference type="PANTHER" id="PTHR45695:SF9">
    <property type="entry name" value="LEUCOKININ RECEPTOR"/>
    <property type="match status" value="1"/>
</dbReference>
<dbReference type="InterPro" id="IPR000276">
    <property type="entry name" value="GPCR_Rhodpsn"/>
</dbReference>
<feature type="transmembrane region" description="Helical" evidence="8">
    <location>
        <begin position="126"/>
        <end position="150"/>
    </location>
</feature>
<dbReference type="RefSeq" id="XP_011402967.1">
    <property type="nucleotide sequence ID" value="XM_011404665.1"/>
</dbReference>
<reference evidence="11" key="1">
    <citation type="journal article" date="2010" name="Nature">
        <title>The Amphimedon queenslandica genome and the evolution of animal complexity.</title>
        <authorList>
            <person name="Srivastava M."/>
            <person name="Simakov O."/>
            <person name="Chapman J."/>
            <person name="Fahey B."/>
            <person name="Gauthier M.E."/>
            <person name="Mitros T."/>
            <person name="Richards G.S."/>
            <person name="Conaco C."/>
            <person name="Dacre M."/>
            <person name="Hellsten U."/>
            <person name="Larroux C."/>
            <person name="Putnam N.H."/>
            <person name="Stanke M."/>
            <person name="Adamska M."/>
            <person name="Darling A."/>
            <person name="Degnan S.M."/>
            <person name="Oakley T.H."/>
            <person name="Plachetzki D.C."/>
            <person name="Zhai Y."/>
            <person name="Adamski M."/>
            <person name="Calcino A."/>
            <person name="Cummins S.F."/>
            <person name="Goodstein D.M."/>
            <person name="Harris C."/>
            <person name="Jackson D.J."/>
            <person name="Leys S.P."/>
            <person name="Shu S."/>
            <person name="Woodcroft B.J."/>
            <person name="Vervoort M."/>
            <person name="Kosik K.S."/>
            <person name="Manning G."/>
            <person name="Degnan B.M."/>
            <person name="Rokhsar D.S."/>
        </authorList>
    </citation>
    <scope>NUCLEOTIDE SEQUENCE [LARGE SCALE GENOMIC DNA]</scope>
</reference>
<proteinExistence type="predicted"/>
<evidence type="ECO:0000256" key="6">
    <source>
        <dbReference type="ARBA" id="ARBA00023170"/>
    </source>
</evidence>
<dbReference type="Gene3D" id="1.20.1070.10">
    <property type="entry name" value="Rhodopsin 7-helix transmembrane proteins"/>
    <property type="match status" value="1"/>
</dbReference>
<dbReference type="InterPro" id="IPR017452">
    <property type="entry name" value="GPCR_Rhodpsn_7TM"/>
</dbReference>
<evidence type="ECO:0000313" key="11">
    <source>
        <dbReference type="Proteomes" id="UP000007879"/>
    </source>
</evidence>
<evidence type="ECO:0000256" key="3">
    <source>
        <dbReference type="ARBA" id="ARBA00022989"/>
    </source>
</evidence>
<dbReference type="PROSITE" id="PS50262">
    <property type="entry name" value="G_PROTEIN_RECEP_F1_2"/>
    <property type="match status" value="1"/>
</dbReference>